<organism evidence="1 2">
    <name type="scientific">Moniliophthora roreri</name>
    <name type="common">Frosty pod rot fungus</name>
    <name type="synonym">Monilia roreri</name>
    <dbReference type="NCBI Taxonomy" id="221103"/>
    <lineage>
        <taxon>Eukaryota</taxon>
        <taxon>Fungi</taxon>
        <taxon>Dikarya</taxon>
        <taxon>Basidiomycota</taxon>
        <taxon>Agaricomycotina</taxon>
        <taxon>Agaricomycetes</taxon>
        <taxon>Agaricomycetidae</taxon>
        <taxon>Agaricales</taxon>
        <taxon>Marasmiineae</taxon>
        <taxon>Marasmiaceae</taxon>
        <taxon>Moniliophthora</taxon>
    </lineage>
</organism>
<reference evidence="1 2" key="1">
    <citation type="submission" date="2015-12" db="EMBL/GenBank/DDBJ databases">
        <title>Draft genome sequence of Moniliophthora roreri, the causal agent of frosty pod rot of cacao.</title>
        <authorList>
            <person name="Aime M.C."/>
            <person name="Diaz-Valderrama J.R."/>
            <person name="Kijpornyongpan T."/>
            <person name="Phillips-Mora W."/>
        </authorList>
    </citation>
    <scope>NUCLEOTIDE SEQUENCE [LARGE SCALE GENOMIC DNA]</scope>
    <source>
        <strain evidence="1 2">MCA 2952</strain>
    </source>
</reference>
<proteinExistence type="predicted"/>
<comment type="caution">
    <text evidence="1">The sequence shown here is derived from an EMBL/GenBank/DDBJ whole genome shotgun (WGS) entry which is preliminary data.</text>
</comment>
<dbReference type="EMBL" id="LATX01001773">
    <property type="protein sequence ID" value="KTB38273.1"/>
    <property type="molecule type" value="Genomic_DNA"/>
</dbReference>
<accession>A0A0W0FPU9</accession>
<evidence type="ECO:0000313" key="2">
    <source>
        <dbReference type="Proteomes" id="UP000054988"/>
    </source>
</evidence>
<protein>
    <submittedName>
        <fullName evidence="1">Uncharacterized protein</fullName>
    </submittedName>
</protein>
<gene>
    <name evidence="1" type="ORF">WG66_9150</name>
</gene>
<evidence type="ECO:0000313" key="1">
    <source>
        <dbReference type="EMBL" id="KTB38273.1"/>
    </source>
</evidence>
<dbReference type="AlphaFoldDB" id="A0A0W0FPU9"/>
<name>A0A0W0FPU9_MONRR</name>
<sequence length="26" mass="3077">MLDNRCEVLSWRHGMIYHAQNCGQQS</sequence>
<dbReference type="Proteomes" id="UP000054988">
    <property type="component" value="Unassembled WGS sequence"/>
</dbReference>